<feature type="transmembrane region" description="Helical" evidence="11">
    <location>
        <begin position="464"/>
        <end position="487"/>
    </location>
</feature>
<keyword evidence="5 11" id="KW-1133">Transmembrane helix</keyword>
<evidence type="ECO:0000256" key="7">
    <source>
        <dbReference type="ARBA" id="ARBA00023180"/>
    </source>
</evidence>
<feature type="region of interest" description="Disordered" evidence="10">
    <location>
        <begin position="498"/>
        <end position="522"/>
    </location>
</feature>
<evidence type="ECO:0000256" key="2">
    <source>
        <dbReference type="ARBA" id="ARBA00005343"/>
    </source>
</evidence>
<feature type="compositionally biased region" description="Polar residues" evidence="10">
    <location>
        <begin position="506"/>
        <end position="522"/>
    </location>
</feature>
<accession>A0AAD4K0J5</accession>
<evidence type="ECO:0000256" key="8">
    <source>
        <dbReference type="ARBA" id="ARBA00023207"/>
    </source>
</evidence>
<keyword evidence="7 9" id="KW-0325">Glycoprotein</keyword>
<feature type="region of interest" description="Disordered" evidence="10">
    <location>
        <begin position="1"/>
        <end position="98"/>
    </location>
</feature>
<evidence type="ECO:0000256" key="3">
    <source>
        <dbReference type="ARBA" id="ARBA00022692"/>
    </source>
</evidence>
<proteinExistence type="inferred from homology"/>
<sequence length="522" mass="55533">QKSVKPSAAAPSSTFSTSAHRDEIYIDDDGTDGSGGRGGIHDDLDKDPDYSGSGFGPDDEDAITDHHQSSHNTRVHTNSKHNSNDKNNNQNNNNNNELISSRVNHHNQIDISKNSNNNNINLNLNNNNNINNHQANSGTIIGSSTNANNNHNININNNNNNNGIISSGSDISTIGKDQATAHTPTTQTTTTTTSSTTSSTSSTSTTAATTTTTTATTTTTTEPTNSSQTSPSTTLTSVASTPASPAFNQSQAATPTQRTPPLPEHDEDDDDFDLEHTLQGSGDGNADGDADADGNGDDYDDSDDNDDGDGDNDSDNDNDDAEDSDDQLIVPVHKTENKGSPPKGIDVDKSDEQTIDVDGGEEDDELYTDITDKKDAGVERTSSSGSGGSVSTNVHELDPNNNINSQPTDTKIVEHRPGGNSEVVIMSEEDRTTSFFAQPGILAGEFAVLFMPLVPYFIHPLCTFSAVIGGAVVGLLCAILVVMFIVYRMRKKDEGSYALDEPKRSPANNSYAKNANNREFYA</sequence>
<organism evidence="13 14">
    <name type="scientific">Drosophila rubida</name>
    <dbReference type="NCBI Taxonomy" id="30044"/>
    <lineage>
        <taxon>Eukaryota</taxon>
        <taxon>Metazoa</taxon>
        <taxon>Ecdysozoa</taxon>
        <taxon>Arthropoda</taxon>
        <taxon>Hexapoda</taxon>
        <taxon>Insecta</taxon>
        <taxon>Pterygota</taxon>
        <taxon>Neoptera</taxon>
        <taxon>Endopterygota</taxon>
        <taxon>Diptera</taxon>
        <taxon>Brachycera</taxon>
        <taxon>Muscomorpha</taxon>
        <taxon>Ephydroidea</taxon>
        <taxon>Drosophilidae</taxon>
        <taxon>Drosophila</taxon>
    </lineage>
</organism>
<dbReference type="InterPro" id="IPR030479">
    <property type="entry name" value="Syndecan_CS"/>
</dbReference>
<name>A0AAD4K0J5_9MUSC</name>
<dbReference type="GO" id="GO:0009986">
    <property type="term" value="C:cell surface"/>
    <property type="evidence" value="ECO:0007669"/>
    <property type="project" value="TreeGrafter"/>
</dbReference>
<evidence type="ECO:0000259" key="12">
    <source>
        <dbReference type="SMART" id="SM00294"/>
    </source>
</evidence>
<keyword evidence="4 9" id="KW-0654">Proteoglycan</keyword>
<feature type="compositionally biased region" description="Basic and acidic residues" evidence="10">
    <location>
        <begin position="39"/>
        <end position="49"/>
    </location>
</feature>
<dbReference type="InterPro" id="IPR027789">
    <property type="entry name" value="Syndecan/Neurexin_dom"/>
</dbReference>
<protein>
    <recommendedName>
        <fullName evidence="9">Syndecan</fullName>
    </recommendedName>
</protein>
<comment type="subcellular location">
    <subcellularLocation>
        <location evidence="1 9">Membrane</location>
        <topology evidence="1 9">Single-pass type I membrane protein</topology>
    </subcellularLocation>
</comment>
<evidence type="ECO:0000256" key="1">
    <source>
        <dbReference type="ARBA" id="ARBA00004479"/>
    </source>
</evidence>
<keyword evidence="8 9" id="KW-0357">Heparan sulfate</keyword>
<feature type="compositionally biased region" description="Acidic residues" evidence="10">
    <location>
        <begin position="353"/>
        <end position="367"/>
    </location>
</feature>
<evidence type="ECO:0000313" key="13">
    <source>
        <dbReference type="EMBL" id="KAH8370680.1"/>
    </source>
</evidence>
<feature type="region of interest" description="Disordered" evidence="10">
    <location>
        <begin position="180"/>
        <end position="410"/>
    </location>
</feature>
<dbReference type="EMBL" id="JAJJHW010002585">
    <property type="protein sequence ID" value="KAH8370680.1"/>
    <property type="molecule type" value="Genomic_DNA"/>
</dbReference>
<evidence type="ECO:0000313" key="14">
    <source>
        <dbReference type="Proteomes" id="UP001200034"/>
    </source>
</evidence>
<dbReference type="PROSITE" id="PS00964">
    <property type="entry name" value="SYNDECAN"/>
    <property type="match status" value="1"/>
</dbReference>
<feature type="compositionally biased region" description="Low complexity" evidence="10">
    <location>
        <begin position="1"/>
        <end position="18"/>
    </location>
</feature>
<evidence type="ECO:0000256" key="10">
    <source>
        <dbReference type="SAM" id="MobiDB-lite"/>
    </source>
</evidence>
<dbReference type="PANTHER" id="PTHR10915:SF1">
    <property type="entry name" value="SYNDECAN"/>
    <property type="match status" value="1"/>
</dbReference>
<evidence type="ECO:0000256" key="4">
    <source>
        <dbReference type="ARBA" id="ARBA00022974"/>
    </source>
</evidence>
<feature type="compositionally biased region" description="Polar residues" evidence="10">
    <location>
        <begin position="238"/>
        <end position="257"/>
    </location>
</feature>
<evidence type="ECO:0000256" key="11">
    <source>
        <dbReference type="SAM" id="Phobius"/>
    </source>
</evidence>
<comment type="caution">
    <text evidence="13">The sequence shown here is derived from an EMBL/GenBank/DDBJ whole genome shotgun (WGS) entry which is preliminary data.</text>
</comment>
<dbReference type="InterPro" id="IPR001050">
    <property type="entry name" value="Syndecan"/>
</dbReference>
<keyword evidence="14" id="KW-1185">Reference proteome</keyword>
<reference evidence="13" key="1">
    <citation type="journal article" date="2021" name="Mol. Ecol. Resour.">
        <title>Phylogenomic analyses of the genus Drosophila reveals genomic signals of climate adaptation.</title>
        <authorList>
            <person name="Li F."/>
            <person name="Rane R.V."/>
            <person name="Luria V."/>
            <person name="Xiong Z."/>
            <person name="Chen J."/>
            <person name="Li Z."/>
            <person name="Catullo R.A."/>
            <person name="Griffin P.C."/>
            <person name="Schiffer M."/>
            <person name="Pearce S."/>
            <person name="Lee S.F."/>
            <person name="McElroy K."/>
            <person name="Stocker A."/>
            <person name="Shirriffs J."/>
            <person name="Cockerell F."/>
            <person name="Coppin C."/>
            <person name="Sgro C.M."/>
            <person name="Karger A."/>
            <person name="Cain J.W."/>
            <person name="Weber J.A."/>
            <person name="Santpere G."/>
            <person name="Kirschner M.W."/>
            <person name="Hoffmann A.A."/>
            <person name="Oakeshott J.G."/>
            <person name="Zhang G."/>
        </authorList>
    </citation>
    <scope>NUCLEOTIDE SEQUENCE</scope>
    <source>
        <strain evidence="13">BGI-SZ-2011g</strain>
    </source>
</reference>
<feature type="non-terminal residue" evidence="13">
    <location>
        <position position="1"/>
    </location>
</feature>
<dbReference type="PANTHER" id="PTHR10915">
    <property type="entry name" value="SYNDECAN"/>
    <property type="match status" value="1"/>
</dbReference>
<dbReference type="GO" id="GO:0016020">
    <property type="term" value="C:membrane"/>
    <property type="evidence" value="ECO:0007669"/>
    <property type="project" value="UniProtKB-SubCell"/>
</dbReference>
<dbReference type="SMART" id="SM00294">
    <property type="entry name" value="4.1m"/>
    <property type="match status" value="1"/>
</dbReference>
<feature type="domain" description="Neurexin/syndecan/glycophorin C" evidence="12">
    <location>
        <begin position="486"/>
        <end position="504"/>
    </location>
</feature>
<dbReference type="AlphaFoldDB" id="A0AAD4K0J5"/>
<feature type="compositionally biased region" description="Low complexity" evidence="10">
    <location>
        <begin position="180"/>
        <end position="237"/>
    </location>
</feature>
<keyword evidence="3 9" id="KW-0812">Transmembrane</keyword>
<dbReference type="GO" id="GO:0016477">
    <property type="term" value="P:cell migration"/>
    <property type="evidence" value="ECO:0007669"/>
    <property type="project" value="TreeGrafter"/>
</dbReference>
<keyword evidence="6 11" id="KW-0472">Membrane</keyword>
<dbReference type="InterPro" id="IPR003585">
    <property type="entry name" value="Neurexin-like"/>
</dbReference>
<feature type="compositionally biased region" description="Low complexity" evidence="10">
    <location>
        <begin position="85"/>
        <end position="96"/>
    </location>
</feature>
<dbReference type="Pfam" id="PF01034">
    <property type="entry name" value="Syndecan"/>
    <property type="match status" value="1"/>
</dbReference>
<feature type="compositionally biased region" description="Polar residues" evidence="10">
    <location>
        <begin position="399"/>
        <end position="409"/>
    </location>
</feature>
<dbReference type="Proteomes" id="UP001200034">
    <property type="component" value="Unassembled WGS sequence"/>
</dbReference>
<evidence type="ECO:0000256" key="5">
    <source>
        <dbReference type="ARBA" id="ARBA00022989"/>
    </source>
</evidence>
<evidence type="ECO:0000256" key="9">
    <source>
        <dbReference type="RuleBase" id="RU000649"/>
    </source>
</evidence>
<feature type="compositionally biased region" description="Acidic residues" evidence="10">
    <location>
        <begin position="286"/>
        <end position="326"/>
    </location>
</feature>
<gene>
    <name evidence="13" type="ORF">KR093_004684</name>
</gene>
<comment type="function">
    <text evidence="9">Cell surface proteoglycan.</text>
</comment>
<comment type="similarity">
    <text evidence="2 9">Belongs to the syndecan proteoglycan family.</text>
</comment>
<evidence type="ECO:0000256" key="6">
    <source>
        <dbReference type="ARBA" id="ARBA00023136"/>
    </source>
</evidence>